<organism evidence="4 5">
    <name type="scientific">Ktedonobacter racemifer DSM 44963</name>
    <dbReference type="NCBI Taxonomy" id="485913"/>
    <lineage>
        <taxon>Bacteria</taxon>
        <taxon>Bacillati</taxon>
        <taxon>Chloroflexota</taxon>
        <taxon>Ktedonobacteria</taxon>
        <taxon>Ktedonobacterales</taxon>
        <taxon>Ktedonobacteraceae</taxon>
        <taxon>Ktedonobacter</taxon>
    </lineage>
</organism>
<dbReference type="InterPro" id="IPR036736">
    <property type="entry name" value="ACP-like_sf"/>
</dbReference>
<evidence type="ECO:0000313" key="5">
    <source>
        <dbReference type="Proteomes" id="UP000004508"/>
    </source>
</evidence>
<dbReference type="Pfam" id="PF00550">
    <property type="entry name" value="PP-binding"/>
    <property type="match status" value="1"/>
</dbReference>
<keyword evidence="2" id="KW-0597">Phosphoprotein</keyword>
<evidence type="ECO:0000313" key="4">
    <source>
        <dbReference type="EMBL" id="EFH80884.1"/>
    </source>
</evidence>
<dbReference type="InterPro" id="IPR009081">
    <property type="entry name" value="PP-bd_ACP"/>
</dbReference>
<dbReference type="RefSeq" id="WP_007917931.1">
    <property type="nucleotide sequence ID" value="NZ_ADVG01000004.1"/>
</dbReference>
<dbReference type="PROSITE" id="PS00012">
    <property type="entry name" value="PHOSPHOPANTETHEINE"/>
    <property type="match status" value="1"/>
</dbReference>
<dbReference type="Proteomes" id="UP000004508">
    <property type="component" value="Unassembled WGS sequence"/>
</dbReference>
<protein>
    <submittedName>
        <fullName evidence="4">Phosphopantetheine-binding protein</fullName>
    </submittedName>
</protein>
<evidence type="ECO:0000259" key="3">
    <source>
        <dbReference type="PROSITE" id="PS50075"/>
    </source>
</evidence>
<reference evidence="4 5" key="1">
    <citation type="journal article" date="2011" name="Stand. Genomic Sci.">
        <title>Non-contiguous finished genome sequence and contextual data of the filamentous soil bacterium Ktedonobacter racemifer type strain (SOSP1-21).</title>
        <authorList>
            <person name="Chang Y.J."/>
            <person name="Land M."/>
            <person name="Hauser L."/>
            <person name="Chertkov O."/>
            <person name="Del Rio T.G."/>
            <person name="Nolan M."/>
            <person name="Copeland A."/>
            <person name="Tice H."/>
            <person name="Cheng J.F."/>
            <person name="Lucas S."/>
            <person name="Han C."/>
            <person name="Goodwin L."/>
            <person name="Pitluck S."/>
            <person name="Ivanova N."/>
            <person name="Ovchinikova G."/>
            <person name="Pati A."/>
            <person name="Chen A."/>
            <person name="Palaniappan K."/>
            <person name="Mavromatis K."/>
            <person name="Liolios K."/>
            <person name="Brettin T."/>
            <person name="Fiebig A."/>
            <person name="Rohde M."/>
            <person name="Abt B."/>
            <person name="Goker M."/>
            <person name="Detter J.C."/>
            <person name="Woyke T."/>
            <person name="Bristow J."/>
            <person name="Eisen J.A."/>
            <person name="Markowitz V."/>
            <person name="Hugenholtz P."/>
            <person name="Kyrpides N.C."/>
            <person name="Klenk H.P."/>
            <person name="Lapidus A."/>
        </authorList>
    </citation>
    <scope>NUCLEOTIDE SEQUENCE [LARGE SCALE GENOMIC DNA]</scope>
    <source>
        <strain evidence="5">DSM 44963</strain>
    </source>
</reference>
<sequence length="90" mass="9822">MAKDSGQATVSSRVYEILRPYAEGIALTPETHLSDDLNIDSIELVEVGVALEKEFSNKRFTITGLKSCPTVQDLVKLVEQTVAAEQVQSV</sequence>
<accession>D6U200</accession>
<dbReference type="EMBL" id="ADVG01000004">
    <property type="protein sequence ID" value="EFH80884.1"/>
    <property type="molecule type" value="Genomic_DNA"/>
</dbReference>
<keyword evidence="5" id="KW-1185">Reference proteome</keyword>
<dbReference type="Gene3D" id="1.10.1200.10">
    <property type="entry name" value="ACP-like"/>
    <property type="match status" value="1"/>
</dbReference>
<feature type="domain" description="Carrier" evidence="3">
    <location>
        <begin position="4"/>
        <end position="82"/>
    </location>
</feature>
<dbReference type="PROSITE" id="PS50075">
    <property type="entry name" value="CARRIER"/>
    <property type="match status" value="1"/>
</dbReference>
<dbReference type="SUPFAM" id="SSF47336">
    <property type="entry name" value="ACP-like"/>
    <property type="match status" value="1"/>
</dbReference>
<evidence type="ECO:0000256" key="2">
    <source>
        <dbReference type="ARBA" id="ARBA00022553"/>
    </source>
</evidence>
<dbReference type="InParanoid" id="D6U200"/>
<dbReference type="InterPro" id="IPR006162">
    <property type="entry name" value="Ppantetheine_attach_site"/>
</dbReference>
<comment type="caution">
    <text evidence="4">The sequence shown here is derived from an EMBL/GenBank/DDBJ whole genome shotgun (WGS) entry which is preliminary data.</text>
</comment>
<dbReference type="OrthoDB" id="3392378at2"/>
<keyword evidence="1" id="KW-0596">Phosphopantetheine</keyword>
<proteinExistence type="predicted"/>
<dbReference type="AlphaFoldDB" id="D6U200"/>
<gene>
    <name evidence="4" type="ORF">Krac_1517</name>
</gene>
<dbReference type="STRING" id="485913.Krac_1517"/>
<evidence type="ECO:0000256" key="1">
    <source>
        <dbReference type="ARBA" id="ARBA00022450"/>
    </source>
</evidence>
<name>D6U200_KTERA</name>